<keyword evidence="2" id="KW-0812">Transmembrane</keyword>
<accession>A0A9P1IVG7</accession>
<reference evidence="3" key="1">
    <citation type="submission" date="2022-11" db="EMBL/GenBank/DDBJ databases">
        <authorList>
            <person name="Kikuchi T."/>
        </authorList>
    </citation>
    <scope>NUCLEOTIDE SEQUENCE</scope>
    <source>
        <strain evidence="3">PS1010</strain>
    </source>
</reference>
<keyword evidence="2" id="KW-0472">Membrane</keyword>
<feature type="transmembrane region" description="Helical" evidence="2">
    <location>
        <begin position="28"/>
        <end position="52"/>
    </location>
</feature>
<name>A0A9P1IVG7_9PELO</name>
<feature type="compositionally biased region" description="Basic and acidic residues" evidence="1">
    <location>
        <begin position="118"/>
        <end position="133"/>
    </location>
</feature>
<dbReference type="EMBL" id="CANHGI010000005">
    <property type="protein sequence ID" value="CAI5451456.1"/>
    <property type="molecule type" value="Genomic_DNA"/>
</dbReference>
<keyword evidence="4" id="KW-1185">Reference proteome</keyword>
<keyword evidence="2" id="KW-1133">Transmembrane helix</keyword>
<organism evidence="3 4">
    <name type="scientific">Caenorhabditis angaria</name>
    <dbReference type="NCBI Taxonomy" id="860376"/>
    <lineage>
        <taxon>Eukaryota</taxon>
        <taxon>Metazoa</taxon>
        <taxon>Ecdysozoa</taxon>
        <taxon>Nematoda</taxon>
        <taxon>Chromadorea</taxon>
        <taxon>Rhabditida</taxon>
        <taxon>Rhabditina</taxon>
        <taxon>Rhabditomorpha</taxon>
        <taxon>Rhabditoidea</taxon>
        <taxon>Rhabditidae</taxon>
        <taxon>Peloderinae</taxon>
        <taxon>Caenorhabditis</taxon>
    </lineage>
</organism>
<evidence type="ECO:0000313" key="4">
    <source>
        <dbReference type="Proteomes" id="UP001152747"/>
    </source>
</evidence>
<dbReference type="AlphaFoldDB" id="A0A9P1IVG7"/>
<evidence type="ECO:0000313" key="3">
    <source>
        <dbReference type="EMBL" id="CAI5451456.1"/>
    </source>
</evidence>
<gene>
    <name evidence="3" type="ORF">CAMP_LOCUS14093</name>
</gene>
<comment type="caution">
    <text evidence="3">The sequence shown here is derived from an EMBL/GenBank/DDBJ whole genome shotgun (WGS) entry which is preliminary data.</text>
</comment>
<evidence type="ECO:0000256" key="2">
    <source>
        <dbReference type="SAM" id="Phobius"/>
    </source>
</evidence>
<dbReference type="OrthoDB" id="5818838at2759"/>
<evidence type="ECO:0000256" key="1">
    <source>
        <dbReference type="SAM" id="MobiDB-lite"/>
    </source>
</evidence>
<feature type="region of interest" description="Disordered" evidence="1">
    <location>
        <begin position="118"/>
        <end position="148"/>
    </location>
</feature>
<dbReference type="Proteomes" id="UP001152747">
    <property type="component" value="Unassembled WGS sequence"/>
</dbReference>
<proteinExistence type="predicted"/>
<protein>
    <submittedName>
        <fullName evidence="3">Uncharacterized protein</fullName>
    </submittedName>
</protein>
<sequence>MNKQQIFIFLGFVDFVIAEDSIVIKYFGSWCVLIGLVVFTALVGVALAYACYIDIKHWKRSIDLKAQEDLPKARREDFIFDKFVENQTQAETTKSRSVDRTEKQVRIINAIYTSSNREPPKNLKIRSAERNTTKLETISETQQSTKTE</sequence>
<feature type="compositionally biased region" description="Polar residues" evidence="1">
    <location>
        <begin position="134"/>
        <end position="148"/>
    </location>
</feature>